<dbReference type="PROSITE" id="PS50104">
    <property type="entry name" value="TIR"/>
    <property type="match status" value="1"/>
</dbReference>
<feature type="coiled-coil region" evidence="7">
    <location>
        <begin position="121"/>
        <end position="148"/>
    </location>
</feature>
<evidence type="ECO:0000256" key="5">
    <source>
        <dbReference type="ARBA" id="ARBA00023027"/>
    </source>
</evidence>
<dbReference type="Pfam" id="PF00931">
    <property type="entry name" value="NB-ARC"/>
    <property type="match status" value="1"/>
</dbReference>
<dbReference type="Proteomes" id="UP000323597">
    <property type="component" value="Chromosome D11"/>
</dbReference>
<comment type="catalytic activity">
    <reaction evidence="6">
        <text>NAD(+) + H2O = ADP-D-ribose + nicotinamide + H(+)</text>
        <dbReference type="Rhea" id="RHEA:16301"/>
        <dbReference type="ChEBI" id="CHEBI:15377"/>
        <dbReference type="ChEBI" id="CHEBI:15378"/>
        <dbReference type="ChEBI" id="CHEBI:17154"/>
        <dbReference type="ChEBI" id="CHEBI:57540"/>
        <dbReference type="ChEBI" id="CHEBI:57967"/>
        <dbReference type="EC" id="3.2.2.6"/>
    </reaction>
    <physiologicalReaction direction="left-to-right" evidence="6">
        <dbReference type="Rhea" id="RHEA:16302"/>
    </physiologicalReaction>
</comment>
<name>A0A5D2T0I5_GOSMU</name>
<evidence type="ECO:0000256" key="4">
    <source>
        <dbReference type="ARBA" id="ARBA00022801"/>
    </source>
</evidence>
<evidence type="ECO:0000259" key="8">
    <source>
        <dbReference type="PROSITE" id="PS50104"/>
    </source>
</evidence>
<proteinExistence type="predicted"/>
<organism evidence="9 10">
    <name type="scientific">Gossypium mustelinum</name>
    <name type="common">Cotton</name>
    <name type="synonym">Gossypium caicoense</name>
    <dbReference type="NCBI Taxonomy" id="34275"/>
    <lineage>
        <taxon>Eukaryota</taxon>
        <taxon>Viridiplantae</taxon>
        <taxon>Streptophyta</taxon>
        <taxon>Embryophyta</taxon>
        <taxon>Tracheophyta</taxon>
        <taxon>Spermatophyta</taxon>
        <taxon>Magnoliopsida</taxon>
        <taxon>eudicotyledons</taxon>
        <taxon>Gunneridae</taxon>
        <taxon>Pentapetalae</taxon>
        <taxon>rosids</taxon>
        <taxon>malvids</taxon>
        <taxon>Malvales</taxon>
        <taxon>Malvaceae</taxon>
        <taxon>Malvoideae</taxon>
        <taxon>Gossypium</taxon>
    </lineage>
</organism>
<dbReference type="EMBL" id="CM017659">
    <property type="protein sequence ID" value="TYI58452.1"/>
    <property type="molecule type" value="Genomic_DNA"/>
</dbReference>
<keyword evidence="2" id="KW-0433">Leucine-rich repeat</keyword>
<evidence type="ECO:0000256" key="6">
    <source>
        <dbReference type="ARBA" id="ARBA00047304"/>
    </source>
</evidence>
<evidence type="ECO:0000256" key="1">
    <source>
        <dbReference type="ARBA" id="ARBA00011982"/>
    </source>
</evidence>
<dbReference type="Gene3D" id="3.40.50.10140">
    <property type="entry name" value="Toll/interleukin-1 receptor homology (TIR) domain"/>
    <property type="match status" value="1"/>
</dbReference>
<dbReference type="PANTHER" id="PTHR11017">
    <property type="entry name" value="LEUCINE-RICH REPEAT-CONTAINING PROTEIN"/>
    <property type="match status" value="1"/>
</dbReference>
<dbReference type="InterPro" id="IPR035897">
    <property type="entry name" value="Toll_tir_struct_dom_sf"/>
</dbReference>
<dbReference type="PANTHER" id="PTHR11017:SF559">
    <property type="entry name" value="DISEASE RESISTANCE PROTEIN CHL1"/>
    <property type="match status" value="1"/>
</dbReference>
<dbReference type="Pfam" id="PF20160">
    <property type="entry name" value="C-JID"/>
    <property type="match status" value="1"/>
</dbReference>
<dbReference type="PROSITE" id="PS51450">
    <property type="entry name" value="LRR"/>
    <property type="match status" value="1"/>
</dbReference>
<dbReference type="InterPro" id="IPR058192">
    <property type="entry name" value="WHD_ROQ1-like"/>
</dbReference>
<keyword evidence="4" id="KW-0378">Hydrolase</keyword>
<dbReference type="InterPro" id="IPR032675">
    <property type="entry name" value="LRR_dom_sf"/>
</dbReference>
<feature type="domain" description="TIR" evidence="8">
    <location>
        <begin position="14"/>
        <end position="180"/>
    </location>
</feature>
<dbReference type="Pfam" id="PF01582">
    <property type="entry name" value="TIR"/>
    <property type="match status" value="1"/>
</dbReference>
<dbReference type="SUPFAM" id="SSF52200">
    <property type="entry name" value="Toll/Interleukin receptor TIR domain"/>
    <property type="match status" value="1"/>
</dbReference>
<dbReference type="InterPro" id="IPR027417">
    <property type="entry name" value="P-loop_NTPase"/>
</dbReference>
<accession>A0A5D2T0I5</accession>
<dbReference type="SUPFAM" id="SSF52058">
    <property type="entry name" value="L domain-like"/>
    <property type="match status" value="1"/>
</dbReference>
<reference evidence="9 10" key="1">
    <citation type="submission" date="2019-07" db="EMBL/GenBank/DDBJ databases">
        <title>WGS assembly of Gossypium mustelinum.</title>
        <authorList>
            <person name="Chen Z.J."/>
            <person name="Sreedasyam A."/>
            <person name="Ando A."/>
            <person name="Song Q."/>
            <person name="De L."/>
            <person name="Hulse-Kemp A."/>
            <person name="Ding M."/>
            <person name="Ye W."/>
            <person name="Kirkbride R."/>
            <person name="Jenkins J."/>
            <person name="Plott C."/>
            <person name="Lovell J."/>
            <person name="Lin Y.-M."/>
            <person name="Vaughn R."/>
            <person name="Liu B."/>
            <person name="Li W."/>
            <person name="Simpson S."/>
            <person name="Scheffler B."/>
            <person name="Saski C."/>
            <person name="Grover C."/>
            <person name="Hu G."/>
            <person name="Conover J."/>
            <person name="Carlson J."/>
            <person name="Shu S."/>
            <person name="Boston L."/>
            <person name="Williams M."/>
            <person name="Peterson D."/>
            <person name="Mcgee K."/>
            <person name="Jones D."/>
            <person name="Wendel J."/>
            <person name="Stelly D."/>
            <person name="Grimwood J."/>
            <person name="Schmutz J."/>
        </authorList>
    </citation>
    <scope>NUCLEOTIDE SEQUENCE [LARGE SCALE GENOMIC DNA]</scope>
    <source>
        <strain evidence="9">1408120.09</strain>
    </source>
</reference>
<dbReference type="GO" id="GO:0061809">
    <property type="term" value="F:NAD+ nucleosidase activity, cyclic ADP-ribose generating"/>
    <property type="evidence" value="ECO:0007669"/>
    <property type="project" value="UniProtKB-EC"/>
</dbReference>
<dbReference type="GO" id="GO:0043531">
    <property type="term" value="F:ADP binding"/>
    <property type="evidence" value="ECO:0007669"/>
    <property type="project" value="InterPro"/>
</dbReference>
<feature type="non-terminal residue" evidence="9">
    <location>
        <position position="1126"/>
    </location>
</feature>
<dbReference type="FunFam" id="3.40.50.10140:FF:000007">
    <property type="entry name" value="Disease resistance protein (TIR-NBS-LRR class)"/>
    <property type="match status" value="1"/>
</dbReference>
<gene>
    <name evidence="9" type="ORF">E1A91_D11G359500v1</name>
</gene>
<dbReference type="SMART" id="SM00255">
    <property type="entry name" value="TIR"/>
    <property type="match status" value="1"/>
</dbReference>
<keyword evidence="3" id="KW-0677">Repeat</keyword>
<dbReference type="AlphaFoldDB" id="A0A5D2T0I5"/>
<dbReference type="GO" id="GO:0006952">
    <property type="term" value="P:defense response"/>
    <property type="evidence" value="ECO:0007669"/>
    <property type="project" value="InterPro"/>
</dbReference>
<dbReference type="Gene3D" id="3.40.50.300">
    <property type="entry name" value="P-loop containing nucleotide triphosphate hydrolases"/>
    <property type="match status" value="1"/>
</dbReference>
<sequence>MLSLPSTSSYISRKKYDVFLSFRGEDTRKNFTDHLYAALKRSGIVTFRDDPKLEAGEEIAPELFKAIQQSWCSVIVFSQTYAFSSWCLEELAEIVQQHNNDDHKVFPIFYDVDPSDLRKQKGKVEEAFARHEERYKEESEKIQRWRNALIHVAAIKGWHLNDRHESEFIRDIVKKISAKLCQTYPVTHSDLVGISERLEDLYLKINIGEDDVRVIGICGMGGIGKTTLARVAYTQMSPHFEGKSFVADIREVSDKCGLIFHGECFNFFDVHEGSDIISHRLSHKKVLVVLDNVDNIQHLKCLVGRHDWFGLGSRIVVTTRDEHLLRCCQVNDVYMPTTLNPKDALQLFRLKAFHSDTVQKDDFIELSKHVVNYAGGLPLALEVFGSFLCGRDATQWRSAIERLKRDSNKEILDKLRISFDGLEEREKNIFLDIACFFNGENKDFVIKVLNGCEFFPDIGIDVLVKKSLLNIDEHNKYLKMHDLLQEMGRTIVKEKCIDEPGKRCRLWEERDVHHVLTKNTPLFNLKIMNLSGSQNLIKTPDFTTASNLEVLILKGCTKLVDVHPAIGVLKSLKLLNLKDCKSLRTLPTKIGMESLETLILSGCSSLVRFPEIDGKMERLKTLDLSGCYRVENLSENLQQAKFLEELDLSETAITEPPSFIFQFKYLKVLSFNGRKGPTYKLLPNLPSLFELIQGRRTNPMARMLPLLSGLSSLRMLKLRDCNLCEGDIPPDMSGLSSLGSLDLSGNNFISIPASLTRLSKLWSLELSNCNMCTLGEADIYGLSSLRHLYLGGNNFITIPLALTKLSRLESLQLSNCMKLKSLPELLTSIRIVWINGCSSLEVVASPSKVCNILLGSAGIAAINCFKLAENMNASTLLKKHIKAFANSREIFSIFMPGSEIPEWFSQQKSGSSIKIPLPINIRKDSQWIGVASCCIFVNNVAPRDDEYVMKDHLSLRYWSRDKLYPISMEDKCGDCETNNLWTRDCLDKKCDELEVSFLGFGKNNNFPLQAKKCGVRIVYKKDLEETKELQCHSTQSSPNFKHIHQHFAHNHGWVSSTSHIKRKLYNGPIGEEALTVAPFGGLFLGFFLETTSITHLSSPNFHTYTLSFGNKGNGGEPGQNIGLQNQ</sequence>
<keyword evidence="7" id="KW-0175">Coiled coil</keyword>
<protein>
    <recommendedName>
        <fullName evidence="1">ADP-ribosyl cyclase/cyclic ADP-ribose hydrolase</fullName>
        <ecNumber evidence="1">3.2.2.6</ecNumber>
    </recommendedName>
</protein>
<dbReference type="GO" id="GO:0007165">
    <property type="term" value="P:signal transduction"/>
    <property type="evidence" value="ECO:0007669"/>
    <property type="project" value="InterPro"/>
</dbReference>
<dbReference type="InterPro" id="IPR045344">
    <property type="entry name" value="C-JID"/>
</dbReference>
<evidence type="ECO:0000256" key="2">
    <source>
        <dbReference type="ARBA" id="ARBA00022614"/>
    </source>
</evidence>
<evidence type="ECO:0000256" key="7">
    <source>
        <dbReference type="SAM" id="Coils"/>
    </source>
</evidence>
<dbReference type="InterPro" id="IPR002182">
    <property type="entry name" value="NB-ARC"/>
</dbReference>
<dbReference type="Pfam" id="PF23282">
    <property type="entry name" value="WHD_ROQ1"/>
    <property type="match status" value="1"/>
</dbReference>
<evidence type="ECO:0000313" key="10">
    <source>
        <dbReference type="Proteomes" id="UP000323597"/>
    </source>
</evidence>
<dbReference type="InterPro" id="IPR042197">
    <property type="entry name" value="Apaf_helical"/>
</dbReference>
<dbReference type="PRINTS" id="PR00364">
    <property type="entry name" value="DISEASERSIST"/>
</dbReference>
<dbReference type="Gene3D" id="3.80.10.10">
    <property type="entry name" value="Ribonuclease Inhibitor"/>
    <property type="match status" value="2"/>
</dbReference>
<dbReference type="EC" id="3.2.2.6" evidence="1"/>
<dbReference type="InterPro" id="IPR000157">
    <property type="entry name" value="TIR_dom"/>
</dbReference>
<keyword evidence="10" id="KW-1185">Reference proteome</keyword>
<keyword evidence="5" id="KW-0520">NAD</keyword>
<dbReference type="InterPro" id="IPR044974">
    <property type="entry name" value="Disease_R_plants"/>
</dbReference>
<dbReference type="InterPro" id="IPR001611">
    <property type="entry name" value="Leu-rich_rpt"/>
</dbReference>
<dbReference type="SMART" id="SM00369">
    <property type="entry name" value="LRR_TYP"/>
    <property type="match status" value="2"/>
</dbReference>
<dbReference type="SUPFAM" id="SSF52540">
    <property type="entry name" value="P-loop containing nucleoside triphosphate hydrolases"/>
    <property type="match status" value="1"/>
</dbReference>
<dbReference type="Gene3D" id="1.10.8.430">
    <property type="entry name" value="Helical domain of apoptotic protease-activating factors"/>
    <property type="match status" value="1"/>
</dbReference>
<evidence type="ECO:0000313" key="9">
    <source>
        <dbReference type="EMBL" id="TYI58452.1"/>
    </source>
</evidence>
<evidence type="ECO:0000256" key="3">
    <source>
        <dbReference type="ARBA" id="ARBA00022737"/>
    </source>
</evidence>
<dbReference type="InterPro" id="IPR003591">
    <property type="entry name" value="Leu-rich_rpt_typical-subtyp"/>
</dbReference>